<dbReference type="GeneID" id="301143503"/>
<organism evidence="1 2">
    <name type="scientific">Metabacillus fastidiosus</name>
    <dbReference type="NCBI Taxonomy" id="1458"/>
    <lineage>
        <taxon>Bacteria</taxon>
        <taxon>Bacillati</taxon>
        <taxon>Bacillota</taxon>
        <taxon>Bacilli</taxon>
        <taxon>Bacillales</taxon>
        <taxon>Bacillaceae</taxon>
        <taxon>Metabacillus</taxon>
    </lineage>
</organism>
<reference evidence="1 2" key="1">
    <citation type="submission" date="2023-03" db="EMBL/GenBank/DDBJ databases">
        <title>Bacillus Genome Sequencing.</title>
        <authorList>
            <person name="Dunlap C."/>
        </authorList>
    </citation>
    <scope>NUCLEOTIDE SEQUENCE [LARGE SCALE GENOMIC DNA]</scope>
    <source>
        <strain evidence="1 2">NRS-1717</strain>
    </source>
</reference>
<protein>
    <submittedName>
        <fullName evidence="1">Uncharacterized protein</fullName>
    </submittedName>
</protein>
<sequence>MEKKQYNFADLSDAALEQVNFLEKTLSEEKGEKVILIAYEDQQLNKVEN</sequence>
<evidence type="ECO:0000313" key="1">
    <source>
        <dbReference type="EMBL" id="MED4402544.1"/>
    </source>
</evidence>
<evidence type="ECO:0000313" key="2">
    <source>
        <dbReference type="Proteomes" id="UP001342826"/>
    </source>
</evidence>
<gene>
    <name evidence="1" type="ORF">P9271_14595</name>
</gene>
<accession>A0ABU6NZK1</accession>
<name>A0ABU6NZK1_9BACI</name>
<keyword evidence="2" id="KW-1185">Reference proteome</keyword>
<dbReference type="EMBL" id="JARTFS010000012">
    <property type="protein sequence ID" value="MED4402544.1"/>
    <property type="molecule type" value="Genomic_DNA"/>
</dbReference>
<dbReference type="Proteomes" id="UP001342826">
    <property type="component" value="Unassembled WGS sequence"/>
</dbReference>
<proteinExistence type="predicted"/>
<dbReference type="RefSeq" id="WP_156483922.1">
    <property type="nucleotide sequence ID" value="NZ_JARTFQ010000005.1"/>
</dbReference>
<comment type="caution">
    <text evidence="1">The sequence shown here is derived from an EMBL/GenBank/DDBJ whole genome shotgun (WGS) entry which is preliminary data.</text>
</comment>